<comment type="cofactor">
    <cofactor evidence="1">
        <name>Zn(2+)</name>
        <dbReference type="ChEBI" id="CHEBI:29105"/>
    </cofactor>
    <text evidence="1">Binds 1 zinc ion per subunit.</text>
</comment>
<evidence type="ECO:0000313" key="5">
    <source>
        <dbReference type="Proteomes" id="UP000092498"/>
    </source>
</evidence>
<proteinExistence type="inferred from homology"/>
<protein>
    <recommendedName>
        <fullName evidence="1">Microcystinase C</fullName>
        <shortName evidence="1">MlrC</shortName>
    </recommendedName>
</protein>
<dbReference type="RefSeq" id="WP_066772083.1">
    <property type="nucleotide sequence ID" value="NZ_CP013244.1"/>
</dbReference>
<accession>A0A1B1AJH3</accession>
<gene>
    <name evidence="4" type="ORF">ATE48_12705</name>
</gene>
<dbReference type="GO" id="GO:0046872">
    <property type="term" value="F:metal ion binding"/>
    <property type="evidence" value="ECO:0007669"/>
    <property type="project" value="UniProtKB-KW"/>
</dbReference>
<dbReference type="InterPro" id="IPR015995">
    <property type="entry name" value="MlrC_N"/>
</dbReference>
<evidence type="ECO:0000259" key="2">
    <source>
        <dbReference type="Pfam" id="PF07171"/>
    </source>
</evidence>
<dbReference type="EMBL" id="CP013244">
    <property type="protein sequence ID" value="ANP46714.1"/>
    <property type="molecule type" value="Genomic_DNA"/>
</dbReference>
<dbReference type="KEGG" id="cbot:ATE48_12705"/>
<keyword evidence="1" id="KW-0645">Protease</keyword>
<dbReference type="Pfam" id="PF07171">
    <property type="entry name" value="MlrC_C"/>
    <property type="match status" value="1"/>
</dbReference>
<feature type="domain" description="Microcystin LR degradation protein MlrC N-terminal" evidence="3">
    <location>
        <begin position="2"/>
        <end position="285"/>
    </location>
</feature>
<comment type="function">
    <text evidence="1">Involved in peptidolytic degradation of cyclic heptapeptide hepatotoxin microcystin (MC).</text>
</comment>
<keyword evidence="1" id="KW-0479">Metal-binding</keyword>
<keyword evidence="5" id="KW-1185">Reference proteome</keyword>
<organism evidence="4 5">
    <name type="scientific">Candidatus Viadribacter manganicus</name>
    <dbReference type="NCBI Taxonomy" id="1759059"/>
    <lineage>
        <taxon>Bacteria</taxon>
        <taxon>Pseudomonadati</taxon>
        <taxon>Pseudomonadota</taxon>
        <taxon>Alphaproteobacteria</taxon>
        <taxon>Hyphomonadales</taxon>
        <taxon>Hyphomonadaceae</taxon>
        <taxon>Candidatus Viadribacter</taxon>
    </lineage>
</organism>
<dbReference type="Pfam" id="PF07364">
    <property type="entry name" value="DUF1485"/>
    <property type="match status" value="1"/>
</dbReference>
<dbReference type="InterPro" id="IPR009197">
    <property type="entry name" value="MlrC"/>
</dbReference>
<dbReference type="PIRSF" id="PIRSF012702">
    <property type="entry name" value="UCP012702"/>
    <property type="match status" value="1"/>
</dbReference>
<dbReference type="GO" id="GO:0006508">
    <property type="term" value="P:proteolysis"/>
    <property type="evidence" value="ECO:0007669"/>
    <property type="project" value="UniProtKB-KW"/>
</dbReference>
<dbReference type="AlphaFoldDB" id="A0A1B1AJH3"/>
<dbReference type="InterPro" id="IPR010799">
    <property type="entry name" value="MlrC_C"/>
</dbReference>
<name>A0A1B1AJH3_9PROT</name>
<evidence type="ECO:0000256" key="1">
    <source>
        <dbReference type="PIRNR" id="PIRNR012702"/>
    </source>
</evidence>
<comment type="similarity">
    <text evidence="1">Belongs to the peptidase M81 family.</text>
</comment>
<dbReference type="GO" id="GO:0008237">
    <property type="term" value="F:metallopeptidase activity"/>
    <property type="evidence" value="ECO:0007669"/>
    <property type="project" value="UniProtKB-KW"/>
</dbReference>
<sequence length="484" mass="52242">MRAFAATLGAETNSFSPIPTGWAGFETAMLWRPGAHPDVATEATGPMAALRAKRADGWEVIEGTCAFAWPGGPVRRDVYEALRDEIVAQIAAAAPLDVIALGVHGAMMAQGYDDCESDFLEHVRAVAGEAAIGAVFDLHAHISQRMLDAADLLIGFKQYPHTDYLERSIELVDALARVRAGALRPTPALYDCHMMIGFRTTTAPWRRMVNNLVLAEKRPGVINATIVHGFSLGDCADMGTKILVTADNDEALAARTAEEIGTKLQALRERAQGRRQDLAATLRSAAASRRFPVILADTTDNPGGGNAGDDMTLLRALRDANMAPACGGPIWDPQATRFCFEAGIGARISLRVGGKAGPSSGPPLDLEGEVIGLRRAATQRIGGFDAPLGDIAAFKTEGLTLVLSTLRDQAYDPALFEQVGIDLNTQRFVVVKSSQQFRTGFETRAGRIISVSRPRKNLVYHKRPRPMWPFERDSSEDVIRGART</sequence>
<reference evidence="4 5" key="1">
    <citation type="submission" date="2015-11" db="EMBL/GenBank/DDBJ databases">
        <title>Whole-Genome Sequence of Candidatus Oderbacter manganicum from the National Park Lower Oder Valley, Germany.</title>
        <authorList>
            <person name="Braun B."/>
            <person name="Liere K."/>
            <person name="Szewzyk U."/>
        </authorList>
    </citation>
    <scope>NUCLEOTIDE SEQUENCE [LARGE SCALE GENOMIC DNA]</scope>
    <source>
        <strain evidence="4 5">OTSz_A_272</strain>
    </source>
</reference>
<dbReference type="InParanoid" id="A0A1B1AJH3"/>
<dbReference type="STRING" id="1759059.ATE48_12705"/>
<dbReference type="Proteomes" id="UP000092498">
    <property type="component" value="Chromosome"/>
</dbReference>
<feature type="domain" description="Microcystin LR degradation protein MlrC C-terminal" evidence="2">
    <location>
        <begin position="295"/>
        <end position="452"/>
    </location>
</feature>
<dbReference type="OrthoDB" id="9782658at2"/>
<keyword evidence="1" id="KW-0378">Hydrolase</keyword>
<evidence type="ECO:0000313" key="4">
    <source>
        <dbReference type="EMBL" id="ANP46714.1"/>
    </source>
</evidence>
<evidence type="ECO:0000259" key="3">
    <source>
        <dbReference type="Pfam" id="PF07364"/>
    </source>
</evidence>
<keyword evidence="1" id="KW-0482">Metalloprotease</keyword>